<dbReference type="GO" id="GO:0005524">
    <property type="term" value="F:ATP binding"/>
    <property type="evidence" value="ECO:0007669"/>
    <property type="project" value="UniProtKB-KW"/>
</dbReference>
<evidence type="ECO:0000256" key="1">
    <source>
        <dbReference type="ARBA" id="ARBA00022490"/>
    </source>
</evidence>
<evidence type="ECO:0000256" key="3">
    <source>
        <dbReference type="ARBA" id="ARBA00022741"/>
    </source>
</evidence>
<evidence type="ECO:0000259" key="7">
    <source>
        <dbReference type="Pfam" id="PF19269"/>
    </source>
</evidence>
<dbReference type="Gene3D" id="1.10.10.350">
    <property type="match status" value="1"/>
</dbReference>
<dbReference type="EC" id="6.1.1.24" evidence="8"/>
<dbReference type="Pfam" id="PF19269">
    <property type="entry name" value="Anticodon_2"/>
    <property type="match status" value="1"/>
</dbReference>
<keyword evidence="3" id="KW-0547">Nucleotide-binding</keyword>
<dbReference type="AlphaFoldDB" id="A0A6J4SH76"/>
<keyword evidence="4" id="KW-0067">ATP-binding</keyword>
<dbReference type="InterPro" id="IPR008925">
    <property type="entry name" value="aa_tRNA-synth_I_cd-bd_sf"/>
</dbReference>
<keyword evidence="5" id="KW-0648">Protein biosynthesis</keyword>
<gene>
    <name evidence="8" type="ORF">AVDCRST_MAG39-1115</name>
</gene>
<evidence type="ECO:0000256" key="2">
    <source>
        <dbReference type="ARBA" id="ARBA00022598"/>
    </source>
</evidence>
<dbReference type="SUPFAM" id="SSF48163">
    <property type="entry name" value="An anticodon-binding domain of class I aminoacyl-tRNA synthetases"/>
    <property type="match status" value="1"/>
</dbReference>
<dbReference type="InterPro" id="IPR045462">
    <property type="entry name" value="aa-tRNA-synth_I_cd-bd"/>
</dbReference>
<sequence length="174" mass="18617">MADLSRLAEGFSFADFGRAPARFDLHELEGLNARIVHGLPWEAVADRLPAGMDRAAWEAIRPNLARVAEAADWWAVVEGSVAPPEVFGDDDRAFLLFAADEAGGIDWAGDPWGALTDALKATGRKGRALFLPLRLALTGREHGPDMRALLPLIGRERAVERLRAAAGAEAGAVA</sequence>
<proteinExistence type="predicted"/>
<organism evidence="8">
    <name type="scientific">uncultured Sphingomonadaceae bacterium</name>
    <dbReference type="NCBI Taxonomy" id="169976"/>
    <lineage>
        <taxon>Bacteria</taxon>
        <taxon>Pseudomonadati</taxon>
        <taxon>Pseudomonadota</taxon>
        <taxon>Alphaproteobacteria</taxon>
        <taxon>Sphingomonadales</taxon>
        <taxon>Sphingomonadaceae</taxon>
        <taxon>environmental samples</taxon>
    </lineage>
</organism>
<keyword evidence="2 8" id="KW-0436">Ligase</keyword>
<evidence type="ECO:0000313" key="8">
    <source>
        <dbReference type="EMBL" id="CAA9495787.1"/>
    </source>
</evidence>
<keyword evidence="6" id="KW-0030">Aminoacyl-tRNA synthetase</keyword>
<evidence type="ECO:0000256" key="6">
    <source>
        <dbReference type="ARBA" id="ARBA00023146"/>
    </source>
</evidence>
<dbReference type="EMBL" id="CADCVW010000043">
    <property type="protein sequence ID" value="CAA9495787.1"/>
    <property type="molecule type" value="Genomic_DNA"/>
</dbReference>
<name>A0A6J4SH76_9SPHN</name>
<evidence type="ECO:0000256" key="5">
    <source>
        <dbReference type="ARBA" id="ARBA00022917"/>
    </source>
</evidence>
<dbReference type="GO" id="GO:0050561">
    <property type="term" value="F:glutamate-tRNA(Gln) ligase activity"/>
    <property type="evidence" value="ECO:0007669"/>
    <property type="project" value="UniProtKB-EC"/>
</dbReference>
<dbReference type="GO" id="GO:0000049">
    <property type="term" value="F:tRNA binding"/>
    <property type="evidence" value="ECO:0007669"/>
    <property type="project" value="InterPro"/>
</dbReference>
<reference evidence="8" key="1">
    <citation type="submission" date="2020-02" db="EMBL/GenBank/DDBJ databases">
        <authorList>
            <person name="Meier V. D."/>
        </authorList>
    </citation>
    <scope>NUCLEOTIDE SEQUENCE</scope>
    <source>
        <strain evidence="8">AVDCRST_MAG39</strain>
    </source>
</reference>
<evidence type="ECO:0000256" key="4">
    <source>
        <dbReference type="ARBA" id="ARBA00022840"/>
    </source>
</evidence>
<protein>
    <submittedName>
        <fullName evidence="8">Glutamyl-tRNA(Gln) synthetase</fullName>
        <ecNumber evidence="8">6.1.1.24</ecNumber>
    </submittedName>
</protein>
<keyword evidence="1" id="KW-0963">Cytoplasm</keyword>
<feature type="domain" description="Aminoacyl-tRNA synthetase class I anticodon-binding" evidence="7">
    <location>
        <begin position="114"/>
        <end position="165"/>
    </location>
</feature>
<dbReference type="GO" id="GO:0006412">
    <property type="term" value="P:translation"/>
    <property type="evidence" value="ECO:0007669"/>
    <property type="project" value="UniProtKB-KW"/>
</dbReference>
<accession>A0A6J4SH76</accession>
<dbReference type="InterPro" id="IPR020751">
    <property type="entry name" value="aa-tRNA-synth_I_codon-bd_sub2"/>
</dbReference>